<gene>
    <name evidence="1" type="ORF">LOK49_LG05G02387</name>
</gene>
<keyword evidence="2" id="KW-1185">Reference proteome</keyword>
<protein>
    <submittedName>
        <fullName evidence="1">Uncharacterized protein</fullName>
    </submittedName>
</protein>
<evidence type="ECO:0000313" key="1">
    <source>
        <dbReference type="EMBL" id="KAI8012987.1"/>
    </source>
</evidence>
<reference evidence="1 2" key="1">
    <citation type="journal article" date="2022" name="Plant J.">
        <title>Chromosome-level genome of Camellia lanceoleosa provides a valuable resource for understanding genome evolution and self-incompatibility.</title>
        <authorList>
            <person name="Gong W."/>
            <person name="Xiao S."/>
            <person name="Wang L."/>
            <person name="Liao Z."/>
            <person name="Chang Y."/>
            <person name="Mo W."/>
            <person name="Hu G."/>
            <person name="Li W."/>
            <person name="Zhao G."/>
            <person name="Zhu H."/>
            <person name="Hu X."/>
            <person name="Ji K."/>
            <person name="Xiang X."/>
            <person name="Song Q."/>
            <person name="Yuan D."/>
            <person name="Jin S."/>
            <person name="Zhang L."/>
        </authorList>
    </citation>
    <scope>NUCLEOTIDE SEQUENCE [LARGE SCALE GENOMIC DNA]</scope>
    <source>
        <strain evidence="1">SQ_2022a</strain>
    </source>
</reference>
<name>A0ACC0HKC1_9ERIC</name>
<comment type="caution">
    <text evidence="1">The sequence shown here is derived from an EMBL/GenBank/DDBJ whole genome shotgun (WGS) entry which is preliminary data.</text>
</comment>
<organism evidence="1 2">
    <name type="scientific">Camellia lanceoleosa</name>
    <dbReference type="NCBI Taxonomy" id="1840588"/>
    <lineage>
        <taxon>Eukaryota</taxon>
        <taxon>Viridiplantae</taxon>
        <taxon>Streptophyta</taxon>
        <taxon>Embryophyta</taxon>
        <taxon>Tracheophyta</taxon>
        <taxon>Spermatophyta</taxon>
        <taxon>Magnoliopsida</taxon>
        <taxon>eudicotyledons</taxon>
        <taxon>Gunneridae</taxon>
        <taxon>Pentapetalae</taxon>
        <taxon>asterids</taxon>
        <taxon>Ericales</taxon>
        <taxon>Theaceae</taxon>
        <taxon>Camellia</taxon>
    </lineage>
</organism>
<proteinExistence type="predicted"/>
<accession>A0ACC0HKC1</accession>
<dbReference type="Proteomes" id="UP001060215">
    <property type="component" value="Chromosome 4"/>
</dbReference>
<evidence type="ECO:0000313" key="2">
    <source>
        <dbReference type="Proteomes" id="UP001060215"/>
    </source>
</evidence>
<sequence>MNPNEFIKFTKDQLVDLRGVGVNVTDQNGYEGSDGSNEDISRIEVNKEFARRYEHNKKREDLQKLEELKKKGLVEDSSDSKSDDEASSDESNEDELINPKKDLGFLNALIKVPSC</sequence>
<dbReference type="EMBL" id="CM045761">
    <property type="protein sequence ID" value="KAI8012987.1"/>
    <property type="molecule type" value="Genomic_DNA"/>
</dbReference>